<feature type="compositionally biased region" description="Polar residues" evidence="1">
    <location>
        <begin position="87"/>
        <end position="106"/>
    </location>
</feature>
<keyword evidence="3" id="KW-0732">Signal</keyword>
<dbReference type="AlphaFoldDB" id="A0A023X3D5"/>
<dbReference type="Pfam" id="PF05901">
    <property type="entry name" value="Excalibur"/>
    <property type="match status" value="1"/>
</dbReference>
<proteinExistence type="predicted"/>
<dbReference type="SMART" id="SM00894">
    <property type="entry name" value="Excalibur"/>
    <property type="match status" value="1"/>
</dbReference>
<evidence type="ECO:0000313" key="7">
    <source>
        <dbReference type="Proteomes" id="UP000025229"/>
    </source>
</evidence>
<dbReference type="eggNOG" id="ENOG5033FW4">
    <property type="taxonomic scope" value="Bacteria"/>
</dbReference>
<dbReference type="STRING" id="42256.RradSPS_1247"/>
<dbReference type="OrthoDB" id="6048299at2"/>
<accession>A0A023X3D5</accession>
<evidence type="ECO:0000256" key="3">
    <source>
        <dbReference type="SAM" id="SignalP"/>
    </source>
</evidence>
<keyword evidence="2" id="KW-0812">Transmembrane</keyword>
<dbReference type="Proteomes" id="UP001281130">
    <property type="component" value="Unassembled WGS sequence"/>
</dbReference>
<dbReference type="InterPro" id="IPR008613">
    <property type="entry name" value="Excalibur_Ca-bd_domain"/>
</dbReference>
<dbReference type="HOGENOM" id="CLU_1873910_0_0_11"/>
<dbReference type="Proteomes" id="UP000025229">
    <property type="component" value="Chromosome"/>
</dbReference>
<reference evidence="5 7" key="1">
    <citation type="submission" date="2014-03" db="EMBL/GenBank/DDBJ databases">
        <title>Complete genome sequence of the Radio-Resistant Rubrobacter radiotolerans RSPS-4.</title>
        <authorList>
            <person name="Egas C.C."/>
            <person name="Barroso C.C."/>
            <person name="Froufe H.J.C."/>
            <person name="Pacheco J.J."/>
            <person name="Albuquerque L.L."/>
            <person name="da Costa M.M.S."/>
        </authorList>
    </citation>
    <scope>NUCLEOTIDE SEQUENCE [LARGE SCALE GENOMIC DNA]</scope>
    <source>
        <strain evidence="5 7">RSPS-4</strain>
    </source>
</reference>
<keyword evidence="7" id="KW-1185">Reference proteome</keyword>
<organism evidence="5 7">
    <name type="scientific">Rubrobacter radiotolerans</name>
    <name type="common">Arthrobacter radiotolerans</name>
    <dbReference type="NCBI Taxonomy" id="42256"/>
    <lineage>
        <taxon>Bacteria</taxon>
        <taxon>Bacillati</taxon>
        <taxon>Actinomycetota</taxon>
        <taxon>Rubrobacteria</taxon>
        <taxon>Rubrobacterales</taxon>
        <taxon>Rubrobacteraceae</taxon>
        <taxon>Rubrobacter</taxon>
    </lineage>
</organism>
<evidence type="ECO:0000259" key="4">
    <source>
        <dbReference type="SMART" id="SM00894"/>
    </source>
</evidence>
<gene>
    <name evidence="5" type="ORF">RradSPS_1247</name>
    <name evidence="6" type="ORF">SIL72_07815</name>
</gene>
<evidence type="ECO:0000256" key="2">
    <source>
        <dbReference type="SAM" id="Phobius"/>
    </source>
</evidence>
<evidence type="ECO:0000256" key="1">
    <source>
        <dbReference type="SAM" id="MobiDB-lite"/>
    </source>
</evidence>
<reference evidence="6" key="2">
    <citation type="submission" date="2023-11" db="EMBL/GenBank/DDBJ databases">
        <title>MicrobeMod: A computational toolkit for identifying prokaryotic methylation and restriction-modification with nanopore sequencing.</title>
        <authorList>
            <person name="Crits-Christoph A."/>
            <person name="Kang S.C."/>
            <person name="Lee H."/>
            <person name="Ostrov N."/>
        </authorList>
    </citation>
    <scope>NUCLEOTIDE SEQUENCE</scope>
    <source>
        <strain evidence="6">ATCC 51242</strain>
    </source>
</reference>
<protein>
    <submittedName>
        <fullName evidence="5 6">Excalibur calcium-binding domain</fullName>
    </submittedName>
</protein>
<dbReference type="KEGG" id="rrd:RradSPS_1247"/>
<feature type="signal peptide" evidence="3">
    <location>
        <begin position="1"/>
        <end position="24"/>
    </location>
</feature>
<dbReference type="EMBL" id="JAWXXX010000001">
    <property type="protein sequence ID" value="MDX5893938.1"/>
    <property type="molecule type" value="Genomic_DNA"/>
</dbReference>
<name>A0A023X3D5_RUBRA</name>
<feature type="chain" id="PRO_5001527481" evidence="3">
    <location>
        <begin position="25"/>
        <end position="136"/>
    </location>
</feature>
<dbReference type="RefSeq" id="WP_051589456.1">
    <property type="nucleotide sequence ID" value="NZ_CP007514.1"/>
</dbReference>
<feature type="region of interest" description="Disordered" evidence="1">
    <location>
        <begin position="43"/>
        <end position="106"/>
    </location>
</feature>
<dbReference type="EMBL" id="CP007514">
    <property type="protein sequence ID" value="AHY46530.1"/>
    <property type="molecule type" value="Genomic_DNA"/>
</dbReference>
<feature type="domain" description="Excalibur calcium-binding" evidence="4">
    <location>
        <begin position="26"/>
        <end position="63"/>
    </location>
</feature>
<evidence type="ECO:0000313" key="5">
    <source>
        <dbReference type="EMBL" id="AHY46530.1"/>
    </source>
</evidence>
<sequence length="136" mass="14234">MKRLMYAAVLTLVSVLFFAPAALAQNVYNCDDFATQEEAQAVYNQDPSDPNLLDDDGDGIACETLPSGPSPSASDDDNDEDSATAAQYQYGTPVSEGDTSSASTYYTELPDTGGPAFAALLGALIIGAGAVRLIRR</sequence>
<feature type="transmembrane region" description="Helical" evidence="2">
    <location>
        <begin position="116"/>
        <end position="134"/>
    </location>
</feature>
<evidence type="ECO:0000313" key="6">
    <source>
        <dbReference type="EMBL" id="MDX5893938.1"/>
    </source>
</evidence>
<keyword evidence="2" id="KW-1133">Transmembrane helix</keyword>
<keyword evidence="2" id="KW-0472">Membrane</keyword>